<feature type="domain" description="Aminotransferase class V" evidence="2">
    <location>
        <begin position="54"/>
        <end position="105"/>
    </location>
</feature>
<sequence length="119" mass="12600">MVASMNCTPLASHAATISSRSASSAPPASPAARASPSLPRLSPTACGGWWGAVELSNYLYESLLSVPNIRIYGPKPSQTVSRAALCSFNIEDIHPTDIATFLDQQVCLSKRKWSPAVVV</sequence>
<dbReference type="Proteomes" id="UP000585474">
    <property type="component" value="Unassembled WGS sequence"/>
</dbReference>
<dbReference type="InterPro" id="IPR000192">
    <property type="entry name" value="Aminotrans_V_dom"/>
</dbReference>
<reference evidence="3 4" key="1">
    <citation type="submission" date="2019-07" db="EMBL/GenBank/DDBJ databases">
        <title>De Novo Assembly of kiwifruit Actinidia rufa.</title>
        <authorList>
            <person name="Sugita-Konishi S."/>
            <person name="Sato K."/>
            <person name="Mori E."/>
            <person name="Abe Y."/>
            <person name="Kisaki G."/>
            <person name="Hamano K."/>
            <person name="Suezawa K."/>
            <person name="Otani M."/>
            <person name="Fukuda T."/>
            <person name="Manabe T."/>
            <person name="Gomi K."/>
            <person name="Tabuchi M."/>
            <person name="Akimitsu K."/>
            <person name="Kataoka I."/>
        </authorList>
    </citation>
    <scope>NUCLEOTIDE SEQUENCE [LARGE SCALE GENOMIC DNA]</scope>
    <source>
        <strain evidence="4">cv. Fuchu</strain>
    </source>
</reference>
<feature type="region of interest" description="Disordered" evidence="1">
    <location>
        <begin position="16"/>
        <end position="41"/>
    </location>
</feature>
<dbReference type="InterPro" id="IPR015422">
    <property type="entry name" value="PyrdxlP-dep_Trfase_small"/>
</dbReference>
<comment type="caution">
    <text evidence="3">The sequence shown here is derived from an EMBL/GenBank/DDBJ whole genome shotgun (WGS) entry which is preliminary data.</text>
</comment>
<dbReference type="InterPro" id="IPR015424">
    <property type="entry name" value="PyrdxlP-dep_Trfase"/>
</dbReference>
<dbReference type="OrthoDB" id="1571330at2759"/>
<evidence type="ECO:0000313" key="4">
    <source>
        <dbReference type="Proteomes" id="UP000585474"/>
    </source>
</evidence>
<evidence type="ECO:0000256" key="1">
    <source>
        <dbReference type="SAM" id="MobiDB-lite"/>
    </source>
</evidence>
<dbReference type="Gene3D" id="3.90.1150.10">
    <property type="entry name" value="Aspartate Aminotransferase, domain 1"/>
    <property type="match status" value="1"/>
</dbReference>
<dbReference type="SUPFAM" id="SSF53383">
    <property type="entry name" value="PLP-dependent transferases"/>
    <property type="match status" value="1"/>
</dbReference>
<proteinExistence type="predicted"/>
<keyword evidence="4" id="KW-1185">Reference proteome</keyword>
<protein>
    <submittedName>
        <fullName evidence="3">NAD(P)-binding Rossmann-fold superfamily protein</fullName>
    </submittedName>
</protein>
<dbReference type="EMBL" id="BJWL01000011">
    <property type="protein sequence ID" value="GFY96477.1"/>
    <property type="molecule type" value="Genomic_DNA"/>
</dbReference>
<dbReference type="Pfam" id="PF00266">
    <property type="entry name" value="Aminotran_5"/>
    <property type="match status" value="1"/>
</dbReference>
<gene>
    <name evidence="3" type="ORF">Acr_11g0007830</name>
</gene>
<evidence type="ECO:0000313" key="3">
    <source>
        <dbReference type="EMBL" id="GFY96477.1"/>
    </source>
</evidence>
<accession>A0A7J0FF04</accession>
<organism evidence="3 4">
    <name type="scientific">Actinidia rufa</name>
    <dbReference type="NCBI Taxonomy" id="165716"/>
    <lineage>
        <taxon>Eukaryota</taxon>
        <taxon>Viridiplantae</taxon>
        <taxon>Streptophyta</taxon>
        <taxon>Embryophyta</taxon>
        <taxon>Tracheophyta</taxon>
        <taxon>Spermatophyta</taxon>
        <taxon>Magnoliopsida</taxon>
        <taxon>eudicotyledons</taxon>
        <taxon>Gunneridae</taxon>
        <taxon>Pentapetalae</taxon>
        <taxon>asterids</taxon>
        <taxon>Ericales</taxon>
        <taxon>Actinidiaceae</taxon>
        <taxon>Actinidia</taxon>
    </lineage>
</organism>
<name>A0A7J0FF04_9ERIC</name>
<dbReference type="AlphaFoldDB" id="A0A7J0FF04"/>
<evidence type="ECO:0000259" key="2">
    <source>
        <dbReference type="Pfam" id="PF00266"/>
    </source>
</evidence>